<evidence type="ECO:0000313" key="1">
    <source>
        <dbReference type="EMBL" id="GBM03752.1"/>
    </source>
</evidence>
<name>A0A4Y2CH58_ARAVE</name>
<protein>
    <submittedName>
        <fullName evidence="1">Uncharacterized protein</fullName>
    </submittedName>
</protein>
<keyword evidence="2" id="KW-1185">Reference proteome</keyword>
<dbReference type="AlphaFoldDB" id="A0A4Y2CH58"/>
<sequence length="95" mass="10928">MTHGDRQWYQRTPWVSGIRIIQTIRHTYSLAPCTKHIVRILGRIRELTTSQLPPQPHFAGLTPSLEMSNPASFGSKGTLCRNNHTRRCHHSLEIE</sequence>
<organism evidence="1 2">
    <name type="scientific">Araneus ventricosus</name>
    <name type="common">Orbweaver spider</name>
    <name type="synonym">Epeira ventricosa</name>
    <dbReference type="NCBI Taxonomy" id="182803"/>
    <lineage>
        <taxon>Eukaryota</taxon>
        <taxon>Metazoa</taxon>
        <taxon>Ecdysozoa</taxon>
        <taxon>Arthropoda</taxon>
        <taxon>Chelicerata</taxon>
        <taxon>Arachnida</taxon>
        <taxon>Araneae</taxon>
        <taxon>Araneomorphae</taxon>
        <taxon>Entelegynae</taxon>
        <taxon>Araneoidea</taxon>
        <taxon>Araneidae</taxon>
        <taxon>Araneus</taxon>
    </lineage>
</organism>
<dbReference type="Proteomes" id="UP000499080">
    <property type="component" value="Unassembled WGS sequence"/>
</dbReference>
<comment type="caution">
    <text evidence="1">The sequence shown here is derived from an EMBL/GenBank/DDBJ whole genome shotgun (WGS) entry which is preliminary data.</text>
</comment>
<accession>A0A4Y2CH58</accession>
<dbReference type="EMBL" id="BGPR01000194">
    <property type="protein sequence ID" value="GBM03752.1"/>
    <property type="molecule type" value="Genomic_DNA"/>
</dbReference>
<proteinExistence type="predicted"/>
<reference evidence="1 2" key="1">
    <citation type="journal article" date="2019" name="Sci. Rep.">
        <title>Orb-weaving spider Araneus ventricosus genome elucidates the spidroin gene catalogue.</title>
        <authorList>
            <person name="Kono N."/>
            <person name="Nakamura H."/>
            <person name="Ohtoshi R."/>
            <person name="Moran D.A.P."/>
            <person name="Shinohara A."/>
            <person name="Yoshida Y."/>
            <person name="Fujiwara M."/>
            <person name="Mori M."/>
            <person name="Tomita M."/>
            <person name="Arakawa K."/>
        </authorList>
    </citation>
    <scope>NUCLEOTIDE SEQUENCE [LARGE SCALE GENOMIC DNA]</scope>
</reference>
<evidence type="ECO:0000313" key="2">
    <source>
        <dbReference type="Proteomes" id="UP000499080"/>
    </source>
</evidence>
<gene>
    <name evidence="1" type="ORF">AVEN_134967_1</name>
</gene>